<keyword evidence="1" id="KW-0812">Transmembrane</keyword>
<evidence type="ECO:0000313" key="2">
    <source>
        <dbReference type="EMBL" id="QHT35294.1"/>
    </source>
</evidence>
<keyword evidence="1" id="KW-0472">Membrane</keyword>
<sequence>MAKSIASPLEIVLFVLFVAYLVFQPDTPKMLAPLVDNLFGTIVIIAIALYLFLYQHPVLGILSIFVAYELIRRTSVKTVAMLQYTPEQPAKDAEMLRMNPPKEKTLEEMMVEKMAPIGDGGVVLSDFSPVSEDVHGASKI</sequence>
<feature type="transmembrane region" description="Helical" evidence="1">
    <location>
        <begin position="5"/>
        <end position="23"/>
    </location>
</feature>
<accession>A0A6C0F1Q0</accession>
<protein>
    <submittedName>
        <fullName evidence="2">Uncharacterized protein</fullName>
    </submittedName>
</protein>
<name>A0A6C0F1Q0_9ZZZZ</name>
<feature type="transmembrane region" description="Helical" evidence="1">
    <location>
        <begin position="43"/>
        <end position="68"/>
    </location>
</feature>
<dbReference type="EMBL" id="MN739017">
    <property type="protein sequence ID" value="QHT35294.1"/>
    <property type="molecule type" value="Genomic_DNA"/>
</dbReference>
<dbReference type="AlphaFoldDB" id="A0A6C0F1Q0"/>
<organism evidence="2">
    <name type="scientific">viral metagenome</name>
    <dbReference type="NCBI Taxonomy" id="1070528"/>
    <lineage>
        <taxon>unclassified sequences</taxon>
        <taxon>metagenomes</taxon>
        <taxon>organismal metagenomes</taxon>
    </lineage>
</organism>
<evidence type="ECO:0000256" key="1">
    <source>
        <dbReference type="SAM" id="Phobius"/>
    </source>
</evidence>
<reference evidence="2" key="1">
    <citation type="journal article" date="2020" name="Nature">
        <title>Giant virus diversity and host interactions through global metagenomics.</title>
        <authorList>
            <person name="Schulz F."/>
            <person name="Roux S."/>
            <person name="Paez-Espino D."/>
            <person name="Jungbluth S."/>
            <person name="Walsh D.A."/>
            <person name="Denef V.J."/>
            <person name="McMahon K.D."/>
            <person name="Konstantinidis K.T."/>
            <person name="Eloe-Fadrosh E.A."/>
            <person name="Kyrpides N.C."/>
            <person name="Woyke T."/>
        </authorList>
    </citation>
    <scope>NUCLEOTIDE SEQUENCE</scope>
    <source>
        <strain evidence="2">GVMAG-M-3300009180-1</strain>
    </source>
</reference>
<keyword evidence="1" id="KW-1133">Transmembrane helix</keyword>
<proteinExistence type="predicted"/>